<reference evidence="1 2" key="1">
    <citation type="submission" date="2018-06" db="EMBL/GenBank/DDBJ databases">
        <authorList>
            <consortium name="Pathogen Informatics"/>
            <person name="Doyle S."/>
        </authorList>
    </citation>
    <scope>NUCLEOTIDE SEQUENCE [LARGE SCALE GENOMIC DNA]</scope>
    <source>
        <strain evidence="1 2">NCTC10723</strain>
    </source>
</reference>
<name>A0A377GV35_9FUSO</name>
<accession>A0A377GV35</accession>
<keyword evidence="2" id="KW-1185">Reference proteome</keyword>
<evidence type="ECO:0000313" key="2">
    <source>
        <dbReference type="Proteomes" id="UP000255328"/>
    </source>
</evidence>
<protein>
    <submittedName>
        <fullName evidence="1">Uncharacterized protein</fullName>
    </submittedName>
</protein>
<sequence length="79" mass="9735">MNTLDKKELENILQEMKTNGKYEEYHEMILDDFEEHQIVYKLDPDEMIALAYKNNTIPFKMKEYYDWHEMNLLIEEDLD</sequence>
<dbReference type="Proteomes" id="UP000255328">
    <property type="component" value="Unassembled WGS sequence"/>
</dbReference>
<organism evidence="1 2">
    <name type="scientific">Fusobacterium necrogenes</name>
    <dbReference type="NCBI Taxonomy" id="858"/>
    <lineage>
        <taxon>Bacteria</taxon>
        <taxon>Fusobacteriati</taxon>
        <taxon>Fusobacteriota</taxon>
        <taxon>Fusobacteriia</taxon>
        <taxon>Fusobacteriales</taxon>
        <taxon>Fusobacteriaceae</taxon>
        <taxon>Fusobacterium</taxon>
    </lineage>
</organism>
<dbReference type="RefSeq" id="WP_115268548.1">
    <property type="nucleotide sequence ID" value="NZ_CASFEE010000036.1"/>
</dbReference>
<dbReference type="OrthoDB" id="89393at2"/>
<dbReference type="AlphaFoldDB" id="A0A377GV35"/>
<dbReference type="EMBL" id="UGGU01000003">
    <property type="protein sequence ID" value="STO30806.1"/>
    <property type="molecule type" value="Genomic_DNA"/>
</dbReference>
<evidence type="ECO:0000313" key="1">
    <source>
        <dbReference type="EMBL" id="STO30806.1"/>
    </source>
</evidence>
<proteinExistence type="predicted"/>
<gene>
    <name evidence="1" type="ORF">NCTC10723_00236</name>
</gene>